<dbReference type="PANTHER" id="PTHR37984:SF5">
    <property type="entry name" value="PROTEIN NYNRIN-LIKE"/>
    <property type="match status" value="1"/>
</dbReference>
<keyword evidence="9" id="KW-0239">DNA-directed DNA polymerase</keyword>
<evidence type="ECO:0000256" key="5">
    <source>
        <dbReference type="ARBA" id="ARBA00022801"/>
    </source>
</evidence>
<keyword evidence="6" id="KW-0460">Magnesium</keyword>
<dbReference type="InterPro" id="IPR050951">
    <property type="entry name" value="Retrovirus_Pol_polyprotein"/>
</dbReference>
<dbReference type="GO" id="GO:0006310">
    <property type="term" value="P:DNA recombination"/>
    <property type="evidence" value="ECO:0007669"/>
    <property type="project" value="UniProtKB-KW"/>
</dbReference>
<comment type="subcellular location">
    <subcellularLocation>
        <location evidence="1">Nucleus</location>
    </subcellularLocation>
</comment>
<dbReference type="FunFam" id="3.10.20.370:FF:000001">
    <property type="entry name" value="Retrovirus-related Pol polyprotein from transposon 17.6-like protein"/>
    <property type="match status" value="1"/>
</dbReference>
<evidence type="ECO:0000256" key="6">
    <source>
        <dbReference type="ARBA" id="ARBA00022842"/>
    </source>
</evidence>
<evidence type="ECO:0000313" key="17">
    <source>
        <dbReference type="Proteomes" id="UP001274896"/>
    </source>
</evidence>
<dbReference type="SUPFAM" id="SSF56672">
    <property type="entry name" value="DNA/RNA polymerases"/>
    <property type="match status" value="1"/>
</dbReference>
<dbReference type="GO" id="GO:0046872">
    <property type="term" value="F:metal ion binding"/>
    <property type="evidence" value="ECO:0007669"/>
    <property type="project" value="UniProtKB-KW"/>
</dbReference>
<dbReference type="PROSITE" id="PS50994">
    <property type="entry name" value="INTEGRASE"/>
    <property type="match status" value="1"/>
</dbReference>
<dbReference type="GO" id="GO:0015074">
    <property type="term" value="P:DNA integration"/>
    <property type="evidence" value="ECO:0007669"/>
    <property type="project" value="UniProtKB-KW"/>
</dbReference>
<keyword evidence="3" id="KW-0479">Metal-binding</keyword>
<dbReference type="SUPFAM" id="SSF54160">
    <property type="entry name" value="Chromo domain-like"/>
    <property type="match status" value="1"/>
</dbReference>
<dbReference type="Gene3D" id="3.30.420.10">
    <property type="entry name" value="Ribonuclease H-like superfamily/Ribonuclease H"/>
    <property type="match status" value="1"/>
</dbReference>
<dbReference type="InterPro" id="IPR043128">
    <property type="entry name" value="Rev_trsase/Diguanyl_cyclase"/>
</dbReference>
<evidence type="ECO:0000256" key="10">
    <source>
        <dbReference type="ARBA" id="ARBA00023125"/>
    </source>
</evidence>
<dbReference type="Gene3D" id="2.40.50.40">
    <property type="match status" value="1"/>
</dbReference>
<dbReference type="GO" id="GO:0003887">
    <property type="term" value="F:DNA-directed DNA polymerase activity"/>
    <property type="evidence" value="ECO:0007669"/>
    <property type="project" value="UniProtKB-KW"/>
</dbReference>
<dbReference type="GO" id="GO:0003964">
    <property type="term" value="F:RNA-directed DNA polymerase activity"/>
    <property type="evidence" value="ECO:0007669"/>
    <property type="project" value="UniProtKB-KW"/>
</dbReference>
<dbReference type="InterPro" id="IPR043502">
    <property type="entry name" value="DNA/RNA_pol_sf"/>
</dbReference>
<dbReference type="InterPro" id="IPR041588">
    <property type="entry name" value="Integrase_H2C2"/>
</dbReference>
<organism evidence="16 17">
    <name type="scientific">Hemibagrus guttatus</name>
    <dbReference type="NCBI Taxonomy" id="175788"/>
    <lineage>
        <taxon>Eukaryota</taxon>
        <taxon>Metazoa</taxon>
        <taxon>Chordata</taxon>
        <taxon>Craniata</taxon>
        <taxon>Vertebrata</taxon>
        <taxon>Euteleostomi</taxon>
        <taxon>Actinopterygii</taxon>
        <taxon>Neopterygii</taxon>
        <taxon>Teleostei</taxon>
        <taxon>Ostariophysi</taxon>
        <taxon>Siluriformes</taxon>
        <taxon>Bagridae</taxon>
        <taxon>Hemibagrus</taxon>
    </lineage>
</organism>
<dbReference type="GO" id="GO:0006508">
    <property type="term" value="P:proteolysis"/>
    <property type="evidence" value="ECO:0007669"/>
    <property type="project" value="UniProtKB-KW"/>
</dbReference>
<evidence type="ECO:0000256" key="7">
    <source>
        <dbReference type="ARBA" id="ARBA00022908"/>
    </source>
</evidence>
<gene>
    <name evidence="16" type="ORF">QTP70_019911</name>
</gene>
<dbReference type="InterPro" id="IPR056924">
    <property type="entry name" value="SH3_Tf2-1"/>
</dbReference>
<evidence type="ECO:0000256" key="12">
    <source>
        <dbReference type="ARBA" id="ARBA00023268"/>
    </source>
</evidence>
<dbReference type="GO" id="GO:0005634">
    <property type="term" value="C:nucleus"/>
    <property type="evidence" value="ECO:0007669"/>
    <property type="project" value="UniProtKB-SubCell"/>
</dbReference>
<evidence type="ECO:0000259" key="15">
    <source>
        <dbReference type="PROSITE" id="PS50994"/>
    </source>
</evidence>
<dbReference type="EMBL" id="JAUCMX010000530">
    <property type="protein sequence ID" value="KAK3505793.1"/>
    <property type="molecule type" value="Genomic_DNA"/>
</dbReference>
<keyword evidence="12" id="KW-0511">Multifunctional enzyme</keyword>
<evidence type="ECO:0000256" key="3">
    <source>
        <dbReference type="ARBA" id="ARBA00022723"/>
    </source>
</evidence>
<dbReference type="PANTHER" id="PTHR37984">
    <property type="entry name" value="PROTEIN CBG26694"/>
    <property type="match status" value="1"/>
</dbReference>
<dbReference type="Gene3D" id="1.10.340.70">
    <property type="match status" value="1"/>
</dbReference>
<keyword evidence="2" id="KW-0645">Protease</keyword>
<evidence type="ECO:0000256" key="9">
    <source>
        <dbReference type="ARBA" id="ARBA00022932"/>
    </source>
</evidence>
<dbReference type="FunFam" id="3.30.70.270:FF:000020">
    <property type="entry name" value="Transposon Tf2-6 polyprotein-like Protein"/>
    <property type="match status" value="1"/>
</dbReference>
<dbReference type="InterPro" id="IPR000953">
    <property type="entry name" value="Chromo/chromo_shadow_dom"/>
</dbReference>
<comment type="caution">
    <text evidence="16">The sequence shown here is derived from an EMBL/GenBank/DDBJ whole genome shotgun (WGS) entry which is preliminary data.</text>
</comment>
<feature type="domain" description="Integrase catalytic" evidence="15">
    <location>
        <begin position="310"/>
        <end position="469"/>
    </location>
</feature>
<dbReference type="PROSITE" id="PS50013">
    <property type="entry name" value="CHROMO_2"/>
    <property type="match status" value="1"/>
</dbReference>
<evidence type="ECO:0000256" key="1">
    <source>
        <dbReference type="ARBA" id="ARBA00004123"/>
    </source>
</evidence>
<keyword evidence="11" id="KW-0233">DNA recombination</keyword>
<keyword evidence="7" id="KW-0229">DNA integration</keyword>
<name>A0AAE0PRB0_9TELE</name>
<dbReference type="Proteomes" id="UP001274896">
    <property type="component" value="Unassembled WGS sequence"/>
</dbReference>
<feature type="domain" description="Chromo" evidence="14">
    <location>
        <begin position="611"/>
        <end position="642"/>
    </location>
</feature>
<dbReference type="InterPro" id="IPR036397">
    <property type="entry name" value="RNaseH_sf"/>
</dbReference>
<evidence type="ECO:0000256" key="11">
    <source>
        <dbReference type="ARBA" id="ARBA00023172"/>
    </source>
</evidence>
<evidence type="ECO:0000256" key="4">
    <source>
        <dbReference type="ARBA" id="ARBA00022750"/>
    </source>
</evidence>
<proteinExistence type="predicted"/>
<dbReference type="InterPro" id="IPR016197">
    <property type="entry name" value="Chromo-like_dom_sf"/>
</dbReference>
<dbReference type="FunFam" id="3.30.420.10:FF:000032">
    <property type="entry name" value="Retrovirus-related Pol polyprotein from transposon 297-like Protein"/>
    <property type="match status" value="1"/>
</dbReference>
<dbReference type="GO" id="GO:0004190">
    <property type="term" value="F:aspartic-type endopeptidase activity"/>
    <property type="evidence" value="ECO:0007669"/>
    <property type="project" value="UniProtKB-KW"/>
</dbReference>
<keyword evidence="5" id="KW-0378">Hydrolase</keyword>
<dbReference type="Pfam" id="PF17921">
    <property type="entry name" value="Integrase_H2C2"/>
    <property type="match status" value="1"/>
</dbReference>
<dbReference type="InterPro" id="IPR041577">
    <property type="entry name" value="RT_RNaseH_2"/>
</dbReference>
<keyword evidence="9" id="KW-0808">Transferase</keyword>
<keyword evidence="10" id="KW-0238">DNA-binding</keyword>
<accession>A0AAE0PRB0</accession>
<dbReference type="GO" id="GO:0003677">
    <property type="term" value="F:DNA binding"/>
    <property type="evidence" value="ECO:0007669"/>
    <property type="project" value="UniProtKB-KW"/>
</dbReference>
<protein>
    <recommendedName>
        <fullName evidence="13">Gypsy retrotransposon integrase-like protein 1</fullName>
    </recommendedName>
</protein>
<dbReference type="Gene3D" id="3.30.70.270">
    <property type="match status" value="1"/>
</dbReference>
<keyword evidence="8" id="KW-0695">RNA-directed DNA polymerase</keyword>
<dbReference type="SUPFAM" id="SSF53098">
    <property type="entry name" value="Ribonuclease H-like"/>
    <property type="match status" value="1"/>
</dbReference>
<keyword evidence="4" id="KW-0064">Aspartyl protease</keyword>
<dbReference type="InterPro" id="IPR001584">
    <property type="entry name" value="Integrase_cat-core"/>
</dbReference>
<evidence type="ECO:0000259" key="14">
    <source>
        <dbReference type="PROSITE" id="PS50013"/>
    </source>
</evidence>
<evidence type="ECO:0000256" key="8">
    <source>
        <dbReference type="ARBA" id="ARBA00022918"/>
    </source>
</evidence>
<evidence type="ECO:0000256" key="13">
    <source>
        <dbReference type="ARBA" id="ARBA00039658"/>
    </source>
</evidence>
<evidence type="ECO:0000313" key="16">
    <source>
        <dbReference type="EMBL" id="KAK3505793.1"/>
    </source>
</evidence>
<dbReference type="Pfam" id="PF00665">
    <property type="entry name" value="rve"/>
    <property type="match status" value="1"/>
</dbReference>
<dbReference type="Pfam" id="PF24626">
    <property type="entry name" value="SH3_Tf2-1"/>
    <property type="match status" value="1"/>
</dbReference>
<reference evidence="16" key="1">
    <citation type="submission" date="2023-06" db="EMBL/GenBank/DDBJ databases">
        <title>Male Hemibagrus guttatus genome.</title>
        <authorList>
            <person name="Bian C."/>
        </authorList>
    </citation>
    <scope>NUCLEOTIDE SEQUENCE</scope>
    <source>
        <strain evidence="16">Male_cb2023</strain>
        <tissue evidence="16">Muscle</tissue>
    </source>
</reference>
<evidence type="ECO:0000256" key="2">
    <source>
        <dbReference type="ARBA" id="ARBA00022670"/>
    </source>
</evidence>
<dbReference type="InterPro" id="IPR012337">
    <property type="entry name" value="RNaseH-like_sf"/>
</dbReference>
<dbReference type="CDD" id="cd09274">
    <property type="entry name" value="RNase_HI_RT_Ty3"/>
    <property type="match status" value="1"/>
</dbReference>
<sequence length="676" mass="77078">MDVVKVQVVTEWCTPTTVQELQRFLGFANFYRRFIRNYSSVAGPLASLLRGKPKRLAWTDQVRATFQQLKDCFTTAPILWHPDPDLPFVVEVYASSSGLGAVLSQRHGKPGKLHPCAFYSRRLTAAEANYNVGNWELLAIKAALEKWHHWLEGARHPFQVLTDHRNLEYLCGAKRLNPRQARTARRTPYLGSLRLPSEPVQANLILPATAILAPVQWNLVEEIQRDYADEPPPASCPLTKIFMPLQFRPQVMQWVHEAPSFGHPGIRRSTQLIRCRFWWPRCGGVQACPTCAQARTSHQLPEGLLEPLPIPRRPWSHLSVDFLMDLPDSGGFTAVMVVVDQFSKGCKLIPLKGLPTAMQTAEAMFQHVFRNFGLPKDIVSDRGSQFTSRVWGSLCAQLGIGVSLSSVYHSQSNGQTERLNQEIGRFLRSYCSREQQRWSEFLLWAEYTQNSLIHSSTGLTHFQCVLGYQPPLFPWSGEPADVPAVEEWYRLNQEVWERAHVRLQRAVRRQRIQADRHRRPHPSYQVGQKVWLSTRNLRLKLPCHKLSPKFVGPFEIIRQINPMAYRLRLPASYRICPTFHVSLKLVHPSAGRVMDCVEPPPPLDIEGSPAYQVRALLDSRRVRSRLQYLMDWEGYGLEERSWVDAADTTRTSLLRARGGGPSVEPQEVFIEGGALS</sequence>
<dbReference type="Pfam" id="PF17919">
    <property type="entry name" value="RT_RNaseH_2"/>
    <property type="match status" value="1"/>
</dbReference>
<dbReference type="AlphaFoldDB" id="A0AAE0PRB0"/>
<keyword evidence="17" id="KW-1185">Reference proteome</keyword>
<keyword evidence="9" id="KW-0548">Nucleotidyltransferase</keyword>
<dbReference type="Gene3D" id="3.10.20.370">
    <property type="match status" value="1"/>
</dbReference>